<reference evidence="1" key="1">
    <citation type="submission" date="2017-05" db="UniProtKB">
        <authorList>
            <consortium name="EnsemblMetazoa"/>
        </authorList>
    </citation>
    <scope>IDENTIFICATION</scope>
</reference>
<protein>
    <submittedName>
        <fullName evidence="1">Uncharacterized protein</fullName>
    </submittedName>
</protein>
<evidence type="ECO:0000313" key="1">
    <source>
        <dbReference type="EnsemblMetazoa" id="Aqu2.1.21058_001"/>
    </source>
</evidence>
<dbReference type="InParanoid" id="A0A1X7U0Q5"/>
<sequence>LVLRYINIGTLNDNTSLKQLSLRTVMLLALTCRSHSADLSNLSLKGYRNTSEGAVFVPTSLAKQSRPGKTFKEFFFAKFNGDEALCPVKSLSLYIERTRELRGDAKQLFISFIKPHQPVTSSTIARWLKQNHGAGGNRHQCV</sequence>
<dbReference type="EnsemblMetazoa" id="Aqu2.1.21058_001">
    <property type="protein sequence ID" value="Aqu2.1.21058_001"/>
    <property type="gene ID" value="Aqu2.1.21058"/>
</dbReference>
<dbReference type="AlphaFoldDB" id="A0A1X7U0Q5"/>
<dbReference type="eggNOG" id="ENOG502SZ6P">
    <property type="taxonomic scope" value="Eukaryota"/>
</dbReference>
<name>A0A1X7U0Q5_AMPQE</name>
<dbReference type="PANTHER" id="PTHR35617:SF3">
    <property type="entry name" value="CORE-BINDING (CB) DOMAIN-CONTAINING PROTEIN"/>
    <property type="match status" value="1"/>
</dbReference>
<accession>A0A1X7U0Q5</accession>
<dbReference type="PANTHER" id="PTHR35617">
    <property type="entry name" value="PHAGE_INTEGRASE DOMAIN-CONTAINING PROTEIN"/>
    <property type="match status" value="1"/>
</dbReference>
<proteinExistence type="predicted"/>
<organism evidence="1">
    <name type="scientific">Amphimedon queenslandica</name>
    <name type="common">Sponge</name>
    <dbReference type="NCBI Taxonomy" id="400682"/>
    <lineage>
        <taxon>Eukaryota</taxon>
        <taxon>Metazoa</taxon>
        <taxon>Porifera</taxon>
        <taxon>Demospongiae</taxon>
        <taxon>Heteroscleromorpha</taxon>
        <taxon>Haplosclerida</taxon>
        <taxon>Niphatidae</taxon>
        <taxon>Amphimedon</taxon>
    </lineage>
</organism>